<dbReference type="Proteomes" id="UP000827092">
    <property type="component" value="Unassembled WGS sequence"/>
</dbReference>
<keyword evidence="3" id="KW-1185">Reference proteome</keyword>
<dbReference type="AlphaFoldDB" id="A0AAV6U4F9"/>
<reference evidence="2 3" key="1">
    <citation type="journal article" date="2022" name="Nat. Ecol. Evol.">
        <title>A masculinizing supergene underlies an exaggerated male reproductive morph in a spider.</title>
        <authorList>
            <person name="Hendrickx F."/>
            <person name="De Corte Z."/>
            <person name="Sonet G."/>
            <person name="Van Belleghem S.M."/>
            <person name="Kostlbacher S."/>
            <person name="Vangestel C."/>
        </authorList>
    </citation>
    <scope>NUCLEOTIDE SEQUENCE [LARGE SCALE GENOMIC DNA]</scope>
    <source>
        <strain evidence="2">W744_W776</strain>
    </source>
</reference>
<feature type="compositionally biased region" description="Polar residues" evidence="1">
    <location>
        <begin position="332"/>
        <end position="350"/>
    </location>
</feature>
<dbReference type="EMBL" id="JAFNEN010000646">
    <property type="protein sequence ID" value="KAG8179152.1"/>
    <property type="molecule type" value="Genomic_DNA"/>
</dbReference>
<evidence type="ECO:0000256" key="1">
    <source>
        <dbReference type="SAM" id="MobiDB-lite"/>
    </source>
</evidence>
<feature type="compositionally biased region" description="Polar residues" evidence="1">
    <location>
        <begin position="243"/>
        <end position="265"/>
    </location>
</feature>
<organism evidence="2 3">
    <name type="scientific">Oedothorax gibbosus</name>
    <dbReference type="NCBI Taxonomy" id="931172"/>
    <lineage>
        <taxon>Eukaryota</taxon>
        <taxon>Metazoa</taxon>
        <taxon>Ecdysozoa</taxon>
        <taxon>Arthropoda</taxon>
        <taxon>Chelicerata</taxon>
        <taxon>Arachnida</taxon>
        <taxon>Araneae</taxon>
        <taxon>Araneomorphae</taxon>
        <taxon>Entelegynae</taxon>
        <taxon>Araneoidea</taxon>
        <taxon>Linyphiidae</taxon>
        <taxon>Erigoninae</taxon>
        <taxon>Oedothorax</taxon>
    </lineage>
</organism>
<sequence length="420" mass="47181">MLTITKTALVSKLNQLQLLKLEEERKANEEKNKKINDQPVIDKASFVTKSETSRPSLIEQQRAEVPKKAPDLNSTKGKENEVLDVVDLHKIAKLQEESLRQSTCRFLTLDKTEKKGFDKNQFLLQNSNLCKPLSVEALNLCNGKFEENDYNIVPMHKMKRINGYGSSSSLINAQDTHHRGSLPNINPGYYSLRSKKSKKQTDRLPFPLPIHPSRLPLNTTGSDSPTYDQRPKLSSPYKDNFESRTLPSSYRLQSRSNSCNRKTPNTPSPRRESTSFLPNPKNSPSLSRRESAPCNNPRNLSPLSSPTLYQRSRGISSPVLPSPTKTWRNELMSPTGSGYQQRNASQSPSRTGRLPLTTMHNRSPKCGNSPASPRHEELRGFKVQSRIPSPGPASRSGIPVPSTYMPKGHSDDESWSNDCY</sequence>
<name>A0AAV6U4F9_9ARAC</name>
<feature type="compositionally biased region" description="Polar residues" evidence="1">
    <location>
        <begin position="274"/>
        <end position="286"/>
    </location>
</feature>
<evidence type="ECO:0000313" key="3">
    <source>
        <dbReference type="Proteomes" id="UP000827092"/>
    </source>
</evidence>
<feature type="compositionally biased region" description="Polar residues" evidence="1">
    <location>
        <begin position="293"/>
        <end position="315"/>
    </location>
</feature>
<proteinExistence type="predicted"/>
<evidence type="ECO:0000313" key="2">
    <source>
        <dbReference type="EMBL" id="KAG8179152.1"/>
    </source>
</evidence>
<feature type="compositionally biased region" description="Polar residues" evidence="1">
    <location>
        <begin position="216"/>
        <end position="227"/>
    </location>
</feature>
<feature type="region of interest" description="Disordered" evidence="1">
    <location>
        <begin position="26"/>
        <end position="75"/>
    </location>
</feature>
<feature type="compositionally biased region" description="Basic and acidic residues" evidence="1">
    <location>
        <begin position="26"/>
        <end position="36"/>
    </location>
</feature>
<gene>
    <name evidence="2" type="ORF">JTE90_015341</name>
</gene>
<protein>
    <submittedName>
        <fullName evidence="2">Uncharacterized protein</fullName>
    </submittedName>
</protein>
<comment type="caution">
    <text evidence="2">The sequence shown here is derived from an EMBL/GenBank/DDBJ whole genome shotgun (WGS) entry which is preliminary data.</text>
</comment>
<feature type="compositionally biased region" description="Polar residues" evidence="1">
    <location>
        <begin position="47"/>
        <end position="59"/>
    </location>
</feature>
<feature type="region of interest" description="Disordered" evidence="1">
    <location>
        <begin position="170"/>
        <end position="420"/>
    </location>
</feature>
<feature type="compositionally biased region" description="Basic and acidic residues" evidence="1">
    <location>
        <begin position="61"/>
        <end position="75"/>
    </location>
</feature>
<accession>A0AAV6U4F9</accession>